<dbReference type="InterPro" id="IPR036388">
    <property type="entry name" value="WH-like_DNA-bd_sf"/>
</dbReference>
<evidence type="ECO:0000256" key="1">
    <source>
        <dbReference type="ARBA" id="ARBA00023015"/>
    </source>
</evidence>
<accession>A0ABN6FHR8</accession>
<keyword evidence="6" id="KW-1185">Reference proteome</keyword>
<dbReference type="SUPFAM" id="SSF46785">
    <property type="entry name" value="Winged helix' DNA-binding domain"/>
    <property type="match status" value="1"/>
</dbReference>
<dbReference type="EMBL" id="AP024525">
    <property type="protein sequence ID" value="BCT76130.1"/>
    <property type="molecule type" value="Genomic_DNA"/>
</dbReference>
<evidence type="ECO:0000256" key="3">
    <source>
        <dbReference type="ARBA" id="ARBA00023163"/>
    </source>
</evidence>
<evidence type="ECO:0000259" key="4">
    <source>
        <dbReference type="PROSITE" id="PS50949"/>
    </source>
</evidence>
<dbReference type="InterPro" id="IPR000524">
    <property type="entry name" value="Tscrpt_reg_HTH_GntR"/>
</dbReference>
<keyword evidence="3" id="KW-0804">Transcription</keyword>
<protein>
    <submittedName>
        <fullName evidence="5">GntR family transcriptional regulator</fullName>
    </submittedName>
</protein>
<evidence type="ECO:0000256" key="2">
    <source>
        <dbReference type="ARBA" id="ARBA00023125"/>
    </source>
</evidence>
<dbReference type="PANTHER" id="PTHR38445:SF9">
    <property type="entry name" value="HTH-TYPE TRANSCRIPTIONAL REPRESSOR YTRA"/>
    <property type="match status" value="1"/>
</dbReference>
<dbReference type="PROSITE" id="PS50949">
    <property type="entry name" value="HTH_GNTR"/>
    <property type="match status" value="1"/>
</dbReference>
<dbReference type="CDD" id="cd07377">
    <property type="entry name" value="WHTH_GntR"/>
    <property type="match status" value="1"/>
</dbReference>
<organism evidence="5 6">
    <name type="scientific">Sinomonas cyclohexanicum</name>
    <name type="common">Corynebacterium cyclohexanicum</name>
    <dbReference type="NCBI Taxonomy" id="322009"/>
    <lineage>
        <taxon>Bacteria</taxon>
        <taxon>Bacillati</taxon>
        <taxon>Actinomycetota</taxon>
        <taxon>Actinomycetes</taxon>
        <taxon>Micrococcales</taxon>
        <taxon>Micrococcaceae</taxon>
        <taxon>Sinomonas</taxon>
    </lineage>
</organism>
<feature type="domain" description="HTH gntR-type" evidence="4">
    <location>
        <begin position="20"/>
        <end position="88"/>
    </location>
</feature>
<dbReference type="InterPro" id="IPR036390">
    <property type="entry name" value="WH_DNA-bd_sf"/>
</dbReference>
<dbReference type="Pfam" id="PF00392">
    <property type="entry name" value="GntR"/>
    <property type="match status" value="1"/>
</dbReference>
<dbReference type="PANTHER" id="PTHR38445">
    <property type="entry name" value="HTH-TYPE TRANSCRIPTIONAL REPRESSOR YTRA"/>
    <property type="match status" value="1"/>
</dbReference>
<dbReference type="Proteomes" id="UP001319861">
    <property type="component" value="Chromosome"/>
</dbReference>
<dbReference type="RefSeq" id="WP_229232775.1">
    <property type="nucleotide sequence ID" value="NZ_AP024525.1"/>
</dbReference>
<evidence type="ECO:0000313" key="5">
    <source>
        <dbReference type="EMBL" id="BCT76130.1"/>
    </source>
</evidence>
<gene>
    <name evidence="5" type="ORF">SCMU_19720</name>
</gene>
<reference evidence="5 6" key="1">
    <citation type="journal article" date="2021" name="J. Biosci. Bioeng.">
        <title>Identification and characterization of a chc gene cluster responsible for the aromatization pathway of cyclohexanecarboxylate degradation in Sinomonas cyclohexanicum ATCC 51369.</title>
        <authorList>
            <person name="Yamamoto T."/>
            <person name="Hasegawa Y."/>
            <person name="Lau P.C.K."/>
            <person name="Iwaki H."/>
        </authorList>
    </citation>
    <scope>NUCLEOTIDE SEQUENCE [LARGE SCALE GENOMIC DNA]</scope>
    <source>
        <strain evidence="5 6">ATCC 51369</strain>
    </source>
</reference>
<sequence>MSTAQGSFPGRWRPNAELAVPLFEQLRRRILEMVDGGVLAVGAKLPSVRALAGDLGVAPHTVARAYRELEEAGVLATAGRAGTTVAPRDRRDEELTTAAAAFADVVASRGCSLAEAVVLLSAAYESRGSGRPDAPM</sequence>
<dbReference type="SMART" id="SM00345">
    <property type="entry name" value="HTH_GNTR"/>
    <property type="match status" value="1"/>
</dbReference>
<proteinExistence type="predicted"/>
<keyword evidence="1" id="KW-0805">Transcription regulation</keyword>
<keyword evidence="2" id="KW-0238">DNA-binding</keyword>
<evidence type="ECO:0000313" key="6">
    <source>
        <dbReference type="Proteomes" id="UP001319861"/>
    </source>
</evidence>
<dbReference type="Gene3D" id="1.10.10.10">
    <property type="entry name" value="Winged helix-like DNA-binding domain superfamily/Winged helix DNA-binding domain"/>
    <property type="match status" value="1"/>
</dbReference>
<name>A0ABN6FHR8_SINCY</name>